<name>A0A370HKN6_9HYPH</name>
<dbReference type="Proteomes" id="UP000254925">
    <property type="component" value="Unassembled WGS sequence"/>
</dbReference>
<proteinExistence type="predicted"/>
<dbReference type="EMBL" id="QQBB01000005">
    <property type="protein sequence ID" value="RDI58705.1"/>
    <property type="molecule type" value="Genomic_DNA"/>
</dbReference>
<gene>
    <name evidence="1" type="ORF">DES45_105228</name>
</gene>
<sequence>MKTEISADLRQRAYDYYAHHPEISLKAIADFLGVSAWTFRRLRKQWNWPPRAEAATAPACDAAPASARSTLRDAALSLAQVTRTRIDALVREQRDATSEDHDRTARTLASYARTLTAAQSLLEQEGTQPDGHEHTDTPGRSIHDLRDELARHLERVIAEEEARGRDGLLV</sequence>
<evidence type="ECO:0008006" key="3">
    <source>
        <dbReference type="Google" id="ProtNLM"/>
    </source>
</evidence>
<comment type="caution">
    <text evidence="1">The sequence shown here is derived from an EMBL/GenBank/DDBJ whole genome shotgun (WGS) entry which is preliminary data.</text>
</comment>
<dbReference type="RefSeq" id="WP_114770711.1">
    <property type="nucleotide sequence ID" value="NZ_QQBB01000005.1"/>
</dbReference>
<evidence type="ECO:0000313" key="2">
    <source>
        <dbReference type="Proteomes" id="UP000254925"/>
    </source>
</evidence>
<evidence type="ECO:0000313" key="1">
    <source>
        <dbReference type="EMBL" id="RDI58705.1"/>
    </source>
</evidence>
<keyword evidence="2" id="KW-1185">Reference proteome</keyword>
<reference evidence="1 2" key="1">
    <citation type="submission" date="2018-07" db="EMBL/GenBank/DDBJ databases">
        <title>Genomic Encyclopedia of Type Strains, Phase IV (KMG-IV): sequencing the most valuable type-strain genomes for metagenomic binning, comparative biology and taxonomic classification.</title>
        <authorList>
            <person name="Goeker M."/>
        </authorList>
    </citation>
    <scope>NUCLEOTIDE SEQUENCE [LARGE SCALE GENOMIC DNA]</scope>
    <source>
        <strain evidence="1 2">DSM 14364</strain>
    </source>
</reference>
<dbReference type="AlphaFoldDB" id="A0A370HKN6"/>
<organism evidence="1 2">
    <name type="scientific">Microvirga subterranea</name>
    <dbReference type="NCBI Taxonomy" id="186651"/>
    <lineage>
        <taxon>Bacteria</taxon>
        <taxon>Pseudomonadati</taxon>
        <taxon>Pseudomonadota</taxon>
        <taxon>Alphaproteobacteria</taxon>
        <taxon>Hyphomicrobiales</taxon>
        <taxon>Methylobacteriaceae</taxon>
        <taxon>Microvirga</taxon>
    </lineage>
</organism>
<protein>
    <recommendedName>
        <fullName evidence="3">Homeodomain-like domain-containing protein</fullName>
    </recommendedName>
</protein>
<dbReference type="OrthoDB" id="8020051at2"/>
<accession>A0A370HKN6</accession>